<feature type="transmembrane region" description="Helical" evidence="1">
    <location>
        <begin position="35"/>
        <end position="52"/>
    </location>
</feature>
<dbReference type="AlphaFoldDB" id="A0A2M3ZPX3"/>
<name>A0A2M3ZPX3_9DIPT</name>
<dbReference type="EMBL" id="GGFM01009687">
    <property type="protein sequence ID" value="MBW30438.1"/>
    <property type="molecule type" value="Transcribed_RNA"/>
</dbReference>
<accession>A0A2M3ZPX3</accession>
<protein>
    <submittedName>
        <fullName evidence="2">Putative secreted peptide</fullName>
    </submittedName>
</protein>
<sequence length="73" mass="8068">MAMCSGPLVYLTNFVFFPLPWCSWCLAVGPIPTVYAATIIVPCVFLQIVCFLNQPTNQSRPVASEVSLQPCSW</sequence>
<keyword evidence="1" id="KW-1133">Transmembrane helix</keyword>
<feature type="transmembrane region" description="Helical" evidence="1">
    <location>
        <begin position="7"/>
        <end position="29"/>
    </location>
</feature>
<evidence type="ECO:0000256" key="1">
    <source>
        <dbReference type="SAM" id="Phobius"/>
    </source>
</evidence>
<keyword evidence="1" id="KW-0472">Membrane</keyword>
<proteinExistence type="predicted"/>
<keyword evidence="1" id="KW-0812">Transmembrane</keyword>
<organism evidence="2">
    <name type="scientific">Anopheles braziliensis</name>
    <dbReference type="NCBI Taxonomy" id="58242"/>
    <lineage>
        <taxon>Eukaryota</taxon>
        <taxon>Metazoa</taxon>
        <taxon>Ecdysozoa</taxon>
        <taxon>Arthropoda</taxon>
        <taxon>Hexapoda</taxon>
        <taxon>Insecta</taxon>
        <taxon>Pterygota</taxon>
        <taxon>Neoptera</taxon>
        <taxon>Endopterygota</taxon>
        <taxon>Diptera</taxon>
        <taxon>Nematocera</taxon>
        <taxon>Culicoidea</taxon>
        <taxon>Culicidae</taxon>
        <taxon>Anophelinae</taxon>
        <taxon>Anopheles</taxon>
    </lineage>
</organism>
<evidence type="ECO:0000313" key="2">
    <source>
        <dbReference type="EMBL" id="MBW30438.1"/>
    </source>
</evidence>
<reference evidence="2" key="1">
    <citation type="submission" date="2018-01" db="EMBL/GenBank/DDBJ databases">
        <title>An insight into the sialome of Amazonian anophelines.</title>
        <authorList>
            <person name="Ribeiro J.M."/>
            <person name="Scarpassa V."/>
            <person name="Calvo E."/>
        </authorList>
    </citation>
    <scope>NUCLEOTIDE SEQUENCE</scope>
    <source>
        <tissue evidence="2">Salivary glands</tissue>
    </source>
</reference>